<dbReference type="AlphaFoldDB" id="A0A653AFX8"/>
<accession>A0A653AFX8</accession>
<organism evidence="2">
    <name type="scientific">Uncultured Desulfatiglans sp</name>
    <dbReference type="NCBI Taxonomy" id="1748965"/>
    <lineage>
        <taxon>Bacteria</taxon>
        <taxon>Pseudomonadati</taxon>
        <taxon>Thermodesulfobacteriota</taxon>
        <taxon>Desulfobacteria</taxon>
        <taxon>Desulfatiglandales</taxon>
        <taxon>Desulfatiglandaceae</taxon>
        <taxon>Desulfatiglans</taxon>
        <taxon>environmental samples</taxon>
    </lineage>
</organism>
<dbReference type="EMBL" id="UPXX01000032">
    <property type="protein sequence ID" value="VBB46971.1"/>
    <property type="molecule type" value="Genomic_DNA"/>
</dbReference>
<gene>
    <name evidence="2" type="ORF">TRIP_B50053</name>
</gene>
<evidence type="ECO:0000256" key="1">
    <source>
        <dbReference type="SAM" id="MobiDB-lite"/>
    </source>
</evidence>
<protein>
    <submittedName>
        <fullName evidence="2">Uncharacterized protein</fullName>
    </submittedName>
</protein>
<evidence type="ECO:0000313" key="2">
    <source>
        <dbReference type="EMBL" id="VBB46971.1"/>
    </source>
</evidence>
<feature type="region of interest" description="Disordered" evidence="1">
    <location>
        <begin position="33"/>
        <end position="54"/>
    </location>
</feature>
<feature type="region of interest" description="Disordered" evidence="1">
    <location>
        <begin position="74"/>
        <end position="102"/>
    </location>
</feature>
<sequence>MSEALGKQGPKGFSRVLESGRVDRRAVLVSGWERKGERKENLASGQSGQDSAPWPLGFSSPFLAWWPSRYGFSGRKGSPGMRSGPFRPSKRLSAFPKASAMP</sequence>
<name>A0A653AFX8_UNCDX</name>
<proteinExistence type="predicted"/>
<reference evidence="2" key="1">
    <citation type="submission" date="2018-07" db="EMBL/GenBank/DDBJ databases">
        <authorList>
            <consortium name="Genoscope - CEA"/>
            <person name="William W."/>
        </authorList>
    </citation>
    <scope>NUCLEOTIDE SEQUENCE</scope>
    <source>
        <strain evidence="2">IK1</strain>
    </source>
</reference>